<feature type="transmembrane region" description="Helical" evidence="1">
    <location>
        <begin position="103"/>
        <end position="122"/>
    </location>
</feature>
<gene>
    <name evidence="2" type="ORF">SLS58_008491</name>
</gene>
<name>A0ABR3THK5_9PEZI</name>
<organism evidence="2 3">
    <name type="scientific">Diplodia intermedia</name>
    <dbReference type="NCBI Taxonomy" id="856260"/>
    <lineage>
        <taxon>Eukaryota</taxon>
        <taxon>Fungi</taxon>
        <taxon>Dikarya</taxon>
        <taxon>Ascomycota</taxon>
        <taxon>Pezizomycotina</taxon>
        <taxon>Dothideomycetes</taxon>
        <taxon>Dothideomycetes incertae sedis</taxon>
        <taxon>Botryosphaeriales</taxon>
        <taxon>Botryosphaeriaceae</taxon>
        <taxon>Diplodia</taxon>
    </lineage>
</organism>
<dbReference type="PANTHER" id="PTHR35041">
    <property type="entry name" value="MEDIATOR OF RNA POLYMERASE II TRANSCRIPTION SUBUNIT 1"/>
    <property type="match status" value="1"/>
</dbReference>
<keyword evidence="1" id="KW-0812">Transmembrane</keyword>
<feature type="transmembrane region" description="Helical" evidence="1">
    <location>
        <begin position="142"/>
        <end position="163"/>
    </location>
</feature>
<comment type="caution">
    <text evidence="2">The sequence shown here is derived from an EMBL/GenBank/DDBJ whole genome shotgun (WGS) entry which is preliminary data.</text>
</comment>
<sequence>MTAISDFSTNNRILSPLERIDEADSESAWENYPAHRRSPSVFRDDSSAISSDATTLRTQNSSLFDQPKLQDQGTGFESISDDDVTTAVPPQAQWGVHWKSPTLMLSLFIFGIGCCIAHHFFYQSLDGAAVESSISQEWAVRIGIGLAFLAKASLAASVGVAFTQRLWVTLRTKPISLRGLDNVFSLAVDPTSFLNGEALTQAKLLCLLAAAMWCIPIIATITPATLSVRLEITVNTTDAKVPSLSYENAPNWGEYQGAQRLVGAAIPVHRVLAATSSSGDILRVTPPFPNSSYTLDFFGPSLKCYNLSATDLDPEDESIVAPHRKAYESVIQANLARDNATWAADHIYLGATSNASDLSDTLFINVQGPQEHNITCNLWNTSYTVHYDSSADGTQSATITRLTRTAPVQIEAGNPMTQYTPHQIAFFSWTKALTALLASSINPSATTTATPTNPDASPLLKTNLASCPEILDGLAQASSGAAASSIANSASTCRNATLPRGIEDLAQNLTLSLIAAMSSSSTTTTTSTPVTLWQPAAVYTYRARTLLAAYAAAAGVALACVLVGARAYGANGFAAAGAPTASFSSVLLTTRNQDLDRLVEGRCLPRQPALDRELGRTKLRYGVLAAKEKSVAGQEHAAFGFVGTVKTLRKGDVCA</sequence>
<accession>A0ABR3THK5</accession>
<keyword evidence="1" id="KW-0472">Membrane</keyword>
<evidence type="ECO:0000313" key="3">
    <source>
        <dbReference type="Proteomes" id="UP001521184"/>
    </source>
</evidence>
<evidence type="ECO:0008006" key="4">
    <source>
        <dbReference type="Google" id="ProtNLM"/>
    </source>
</evidence>
<feature type="transmembrane region" description="Helical" evidence="1">
    <location>
        <begin position="204"/>
        <end position="226"/>
    </location>
</feature>
<evidence type="ECO:0000256" key="1">
    <source>
        <dbReference type="SAM" id="Phobius"/>
    </source>
</evidence>
<dbReference type="Proteomes" id="UP001521184">
    <property type="component" value="Unassembled WGS sequence"/>
</dbReference>
<reference evidence="2 3" key="1">
    <citation type="journal article" date="2023" name="Plant Dis.">
        <title>First Report of Diplodia intermedia Causing Canker and Dieback Diseases on Apple Trees in Canada.</title>
        <authorList>
            <person name="Ellouze W."/>
            <person name="Ilyukhin E."/>
            <person name="Sulman M."/>
            <person name="Ali S."/>
        </authorList>
    </citation>
    <scope>NUCLEOTIDE SEQUENCE [LARGE SCALE GENOMIC DNA]</scope>
    <source>
        <strain evidence="2 3">M45-28</strain>
    </source>
</reference>
<evidence type="ECO:0000313" key="2">
    <source>
        <dbReference type="EMBL" id="KAL1638906.1"/>
    </source>
</evidence>
<proteinExistence type="predicted"/>
<protein>
    <recommendedName>
        <fullName evidence="4">Formylmethionine deformylase-like protein</fullName>
    </recommendedName>
</protein>
<dbReference type="EMBL" id="JAKEKT020000072">
    <property type="protein sequence ID" value="KAL1638906.1"/>
    <property type="molecule type" value="Genomic_DNA"/>
</dbReference>
<keyword evidence="1" id="KW-1133">Transmembrane helix</keyword>
<dbReference type="PANTHER" id="PTHR35041:SF6">
    <property type="entry name" value="FORMYLMETHIONINE DEFORMYLASE-LIKE PROTEIN-RELATED"/>
    <property type="match status" value="1"/>
</dbReference>
<keyword evidence="3" id="KW-1185">Reference proteome</keyword>